<evidence type="ECO:0000259" key="6">
    <source>
        <dbReference type="PROSITE" id="PS50066"/>
    </source>
</evidence>
<evidence type="ECO:0000256" key="4">
    <source>
        <dbReference type="ARBA" id="ARBA00023163"/>
    </source>
</evidence>
<dbReference type="SUPFAM" id="SSF55455">
    <property type="entry name" value="SRF-like"/>
    <property type="match status" value="1"/>
</dbReference>
<evidence type="ECO:0000256" key="2">
    <source>
        <dbReference type="ARBA" id="ARBA00023015"/>
    </source>
</evidence>
<reference evidence="7 8" key="1">
    <citation type="journal article" date="2022" name="Nat. Plants">
        <title>Genomes of leafy and leafless Platanthera orchids illuminate the evolution of mycoheterotrophy.</title>
        <authorList>
            <person name="Li M.H."/>
            <person name="Liu K.W."/>
            <person name="Li Z."/>
            <person name="Lu H.C."/>
            <person name="Ye Q.L."/>
            <person name="Zhang D."/>
            <person name="Wang J.Y."/>
            <person name="Li Y.F."/>
            <person name="Zhong Z.M."/>
            <person name="Liu X."/>
            <person name="Yu X."/>
            <person name="Liu D.K."/>
            <person name="Tu X.D."/>
            <person name="Liu B."/>
            <person name="Hao Y."/>
            <person name="Liao X.Y."/>
            <person name="Jiang Y.T."/>
            <person name="Sun W.H."/>
            <person name="Chen J."/>
            <person name="Chen Y.Q."/>
            <person name="Ai Y."/>
            <person name="Zhai J.W."/>
            <person name="Wu S.S."/>
            <person name="Zhou Z."/>
            <person name="Hsiao Y.Y."/>
            <person name="Wu W.L."/>
            <person name="Chen Y.Y."/>
            <person name="Lin Y.F."/>
            <person name="Hsu J.L."/>
            <person name="Li C.Y."/>
            <person name="Wang Z.W."/>
            <person name="Zhao X."/>
            <person name="Zhong W.Y."/>
            <person name="Ma X.K."/>
            <person name="Ma L."/>
            <person name="Huang J."/>
            <person name="Chen G.Z."/>
            <person name="Huang M.Z."/>
            <person name="Huang L."/>
            <person name="Peng D.H."/>
            <person name="Luo Y.B."/>
            <person name="Zou S.Q."/>
            <person name="Chen S.P."/>
            <person name="Lan S."/>
            <person name="Tsai W.C."/>
            <person name="Van de Peer Y."/>
            <person name="Liu Z.J."/>
        </authorList>
    </citation>
    <scope>NUCLEOTIDE SEQUENCE [LARGE SCALE GENOMIC DNA]</scope>
    <source>
        <strain evidence="7">Lor288</strain>
    </source>
</reference>
<gene>
    <name evidence="7" type="ORF">KSP40_PGU011840</name>
</gene>
<dbReference type="Gene3D" id="3.40.1810.10">
    <property type="entry name" value="Transcription factor, MADS-box"/>
    <property type="match status" value="1"/>
</dbReference>
<proteinExistence type="predicted"/>
<dbReference type="InterPro" id="IPR002100">
    <property type="entry name" value="TF_MADSbox"/>
</dbReference>
<comment type="subcellular location">
    <subcellularLocation>
        <location evidence="1">Nucleus</location>
    </subcellularLocation>
</comment>
<evidence type="ECO:0000256" key="3">
    <source>
        <dbReference type="ARBA" id="ARBA00023125"/>
    </source>
</evidence>
<dbReference type="Proteomes" id="UP001412067">
    <property type="component" value="Unassembled WGS sequence"/>
</dbReference>
<keyword evidence="2" id="KW-0805">Transcription regulation</keyword>
<comment type="caution">
    <text evidence="7">The sequence shown here is derived from an EMBL/GenBank/DDBJ whole genome shotgun (WGS) entry which is preliminary data.</text>
</comment>
<evidence type="ECO:0000313" key="7">
    <source>
        <dbReference type="EMBL" id="KAK8945930.1"/>
    </source>
</evidence>
<evidence type="ECO:0000256" key="5">
    <source>
        <dbReference type="ARBA" id="ARBA00023242"/>
    </source>
</evidence>
<dbReference type="EMBL" id="JBBWWR010000017">
    <property type="protein sequence ID" value="KAK8945930.1"/>
    <property type="molecule type" value="Genomic_DNA"/>
</dbReference>
<accession>A0ABR2LNQ3</accession>
<keyword evidence="3" id="KW-0238">DNA-binding</keyword>
<evidence type="ECO:0000256" key="1">
    <source>
        <dbReference type="ARBA" id="ARBA00004123"/>
    </source>
</evidence>
<dbReference type="PROSITE" id="PS50066">
    <property type="entry name" value="MADS_BOX_2"/>
    <property type="match status" value="1"/>
</dbReference>
<keyword evidence="8" id="KW-1185">Reference proteome</keyword>
<protein>
    <recommendedName>
        <fullName evidence="6">MADS-box domain-containing protein</fullName>
    </recommendedName>
</protein>
<dbReference type="Pfam" id="PF00319">
    <property type="entry name" value="SRF-TF"/>
    <property type="match status" value="1"/>
</dbReference>
<feature type="domain" description="MADS-box" evidence="6">
    <location>
        <begin position="1"/>
        <end position="25"/>
    </location>
</feature>
<keyword evidence="5" id="KW-0539">Nucleus</keyword>
<keyword evidence="4" id="KW-0804">Transcription</keyword>
<name>A0ABR2LNQ3_9ASPA</name>
<dbReference type="InterPro" id="IPR036879">
    <property type="entry name" value="TF_MADSbox_sf"/>
</dbReference>
<sequence length="106" mass="11771">MTGLKKKARELSTLCGVDVLLASFSPEIQTAHIWPKDNSSPLPSLPSPSPQPPSRILEQIHSMTRILEEVKERVSVLEAVGDDEDICALLNLDMVMSFPSFTFEDF</sequence>
<organism evidence="7 8">
    <name type="scientific">Platanthera guangdongensis</name>
    <dbReference type="NCBI Taxonomy" id="2320717"/>
    <lineage>
        <taxon>Eukaryota</taxon>
        <taxon>Viridiplantae</taxon>
        <taxon>Streptophyta</taxon>
        <taxon>Embryophyta</taxon>
        <taxon>Tracheophyta</taxon>
        <taxon>Spermatophyta</taxon>
        <taxon>Magnoliopsida</taxon>
        <taxon>Liliopsida</taxon>
        <taxon>Asparagales</taxon>
        <taxon>Orchidaceae</taxon>
        <taxon>Orchidoideae</taxon>
        <taxon>Orchideae</taxon>
        <taxon>Orchidinae</taxon>
        <taxon>Platanthera</taxon>
    </lineage>
</organism>
<evidence type="ECO:0000313" key="8">
    <source>
        <dbReference type="Proteomes" id="UP001412067"/>
    </source>
</evidence>